<dbReference type="PATRIC" id="fig|1671680.3.peg.2474"/>
<accession>A0A166HGV4</accession>
<dbReference type="EC" id="3.1.1.83" evidence="2"/>
<dbReference type="EMBL" id="LIIN01000088">
    <property type="protein sequence ID" value="KZX20572.1"/>
    <property type="molecule type" value="Genomic_DNA"/>
</dbReference>
<dbReference type="RefSeq" id="WP_236713643.1">
    <property type="nucleotide sequence ID" value="NZ_CP047186.1"/>
</dbReference>
<dbReference type="InterPro" id="IPR050300">
    <property type="entry name" value="GDXG_lipolytic_enzyme"/>
</dbReference>
<dbReference type="Pfam" id="PF07859">
    <property type="entry name" value="Abhydrolase_3"/>
    <property type="match status" value="1"/>
</dbReference>
<comment type="caution">
    <text evidence="2">The sequence shown here is derived from an EMBL/GenBank/DDBJ whole genome shotgun (WGS) entry which is preliminary data.</text>
</comment>
<dbReference type="Proteomes" id="UP000076717">
    <property type="component" value="Unassembled WGS sequence"/>
</dbReference>
<sequence>MTRIQPPRTVVRDARAMPLVVPDALVPLALRLARANRTFVTAEGARRRIRARALRPASYGPPPRLRSGVRVDAEQVDGWPVYTLLPRGEVRGGLVYVHGGGWVNEIVPPHWWLAARIADEAALAVTLPIYPLIPFGTALEARDGVRALVLRSLDRHGPTRLGGDSAGGQIALSTALALRDDGVVLPRTTLISPALDLSWSNPRIPEVQPSDPWLGTRGGRVLADRWRGSLDLLDPVVSPLFGDLAGLGPLTVFTGTRDVLNPDAHLLAERAAVAGVPFELHEAVGQVHVYPFVPTRTGRAAQDDLVEGLRAAV</sequence>
<dbReference type="PANTHER" id="PTHR48081:SF8">
    <property type="entry name" value="ALPHA_BETA HYDROLASE FOLD-3 DOMAIN-CONTAINING PROTEIN-RELATED"/>
    <property type="match status" value="1"/>
</dbReference>
<protein>
    <submittedName>
        <fullName evidence="2">Monoterpene epsilon-lactone hydrolase</fullName>
        <ecNumber evidence="2">3.1.1.83</ecNumber>
    </submittedName>
</protein>
<evidence type="ECO:0000313" key="2">
    <source>
        <dbReference type="EMBL" id="KZX20572.1"/>
    </source>
</evidence>
<dbReference type="AlphaFoldDB" id="A0A166HGV4"/>
<proteinExistence type="predicted"/>
<dbReference type="InterPro" id="IPR013094">
    <property type="entry name" value="AB_hydrolase_3"/>
</dbReference>
<dbReference type="SUPFAM" id="SSF53474">
    <property type="entry name" value="alpha/beta-Hydrolases"/>
    <property type="match status" value="1"/>
</dbReference>
<dbReference type="GO" id="GO:0016787">
    <property type="term" value="F:hydrolase activity"/>
    <property type="evidence" value="ECO:0007669"/>
    <property type="project" value="UniProtKB-KW"/>
</dbReference>
<evidence type="ECO:0000256" key="1">
    <source>
        <dbReference type="ARBA" id="ARBA00022801"/>
    </source>
</evidence>
<organism evidence="2 3">
    <name type="scientific">Rathayibacter tanaceti</name>
    <dbReference type="NCBI Taxonomy" id="1671680"/>
    <lineage>
        <taxon>Bacteria</taxon>
        <taxon>Bacillati</taxon>
        <taxon>Actinomycetota</taxon>
        <taxon>Actinomycetes</taxon>
        <taxon>Micrococcales</taxon>
        <taxon>Microbacteriaceae</taxon>
        <taxon>Rathayibacter</taxon>
    </lineage>
</organism>
<dbReference type="Gene3D" id="3.40.50.1820">
    <property type="entry name" value="alpha/beta hydrolase"/>
    <property type="match status" value="1"/>
</dbReference>
<reference evidence="2 3" key="1">
    <citation type="submission" date="2015-08" db="EMBL/GenBank/DDBJ databases">
        <title>Draft Genome Sequence of Rathayibacter sp. Strain VKM Ac-2596 Isolated from Leaf Gall Induced by Plant-Parasitic Nematodes.</title>
        <authorList>
            <person name="Vasilenko O.V."/>
            <person name="Starodumova I.P."/>
            <person name="Tarlachkov S.V."/>
            <person name="Dorofeeva L.V."/>
            <person name="Evtushenko L.I."/>
        </authorList>
    </citation>
    <scope>NUCLEOTIDE SEQUENCE [LARGE SCALE GENOMIC DNA]</scope>
    <source>
        <strain evidence="2 3">VKM Ac-2596</strain>
    </source>
</reference>
<dbReference type="InterPro" id="IPR029058">
    <property type="entry name" value="AB_hydrolase_fold"/>
</dbReference>
<dbReference type="PANTHER" id="PTHR48081">
    <property type="entry name" value="AB HYDROLASE SUPERFAMILY PROTEIN C4A8.06C"/>
    <property type="match status" value="1"/>
</dbReference>
<keyword evidence="1 2" id="KW-0378">Hydrolase</keyword>
<keyword evidence="3" id="KW-1185">Reference proteome</keyword>
<name>A0A166HGV4_9MICO</name>
<gene>
    <name evidence="2" type="primary">mlhB_1</name>
    <name evidence="2" type="ORF">ACH61_02321</name>
</gene>
<evidence type="ECO:0000313" key="3">
    <source>
        <dbReference type="Proteomes" id="UP000076717"/>
    </source>
</evidence>